<organism evidence="4">
    <name type="scientific">Tanacetum cinerariifolium</name>
    <name type="common">Dalmatian daisy</name>
    <name type="synonym">Chrysanthemum cinerariifolium</name>
    <dbReference type="NCBI Taxonomy" id="118510"/>
    <lineage>
        <taxon>Eukaryota</taxon>
        <taxon>Viridiplantae</taxon>
        <taxon>Streptophyta</taxon>
        <taxon>Embryophyta</taxon>
        <taxon>Tracheophyta</taxon>
        <taxon>Spermatophyta</taxon>
        <taxon>Magnoliopsida</taxon>
        <taxon>eudicotyledons</taxon>
        <taxon>Gunneridae</taxon>
        <taxon>Pentapetalae</taxon>
        <taxon>asterids</taxon>
        <taxon>campanulids</taxon>
        <taxon>Asterales</taxon>
        <taxon>Asteraceae</taxon>
        <taxon>Asteroideae</taxon>
        <taxon>Anthemideae</taxon>
        <taxon>Anthemidinae</taxon>
        <taxon>Tanacetum</taxon>
    </lineage>
</organism>
<dbReference type="GO" id="GO:0003676">
    <property type="term" value="F:nucleic acid binding"/>
    <property type="evidence" value="ECO:0007669"/>
    <property type="project" value="InterPro"/>
</dbReference>
<keyword evidence="2" id="KW-0175">Coiled coil</keyword>
<keyword evidence="1" id="KW-0863">Zinc-finger</keyword>
<comment type="caution">
    <text evidence="4">The sequence shown here is derived from an EMBL/GenBank/DDBJ whole genome shotgun (WGS) entry which is preliminary data.</text>
</comment>
<gene>
    <name evidence="4" type="ORF">Tci_466472</name>
</gene>
<dbReference type="AlphaFoldDB" id="A0A699HZ57"/>
<feature type="coiled-coil region" evidence="2">
    <location>
        <begin position="283"/>
        <end position="317"/>
    </location>
</feature>
<sequence>MLLPSGGGQKHASEDLLNEHLMTFNQYKDAKSLFDAITIRFGGNDATIKTQKTVLKQMYENFSAQITESLDFIFNRLQKIRNKSDLDKISIDDLYNNFKIVKQKVKRNAGPSSSSGSQSMAFVSTLSTNNKDDVSTVFGVNIASPQVSTTNLSDATVAKRFFQKTGKKITINESDTAGYDKAKVECFNCHKMGHFERECRVPRNQENKTKNQETTRRTVNVEYTSSKAMVAINEAGFDWSYRVDDEASTNMAFMAFLYSENGSLLNENIAVLKRDILIKDSKIAVLKSKLENISKEKDDIEIKIEKFENASQSLDKLIGSQITNKSKRILGYVSYNAVLPPHIGRFSPLRIDLSHTGLPEFAKPSVENYGVKPIEVVNQTSSVKVSKPVKENNDASLIEDWESEGDDEVKSSPEILRKTVEPSVDKARPVNPKPTRRSFQRRTTYNNRNFSQKVYTAKGKVNTARPNLVVLNAVRTNKGKPVKALALQDQGETSSRHVDSSNMHTFYQRFLFEHRWTKDHPLEQVIGNPSQPVRTTRQLESDAEMCMFALT</sequence>
<proteinExistence type="predicted"/>
<dbReference type="InterPro" id="IPR001878">
    <property type="entry name" value="Znf_CCHC"/>
</dbReference>
<dbReference type="GO" id="GO:0008270">
    <property type="term" value="F:zinc ion binding"/>
    <property type="evidence" value="ECO:0007669"/>
    <property type="project" value="UniProtKB-KW"/>
</dbReference>
<name>A0A699HZ57_TANCI</name>
<dbReference type="Gene3D" id="4.10.60.10">
    <property type="entry name" value="Zinc finger, CCHC-type"/>
    <property type="match status" value="1"/>
</dbReference>
<keyword evidence="1" id="KW-0479">Metal-binding</keyword>
<dbReference type="SMART" id="SM00343">
    <property type="entry name" value="ZnF_C2HC"/>
    <property type="match status" value="1"/>
</dbReference>
<evidence type="ECO:0000259" key="3">
    <source>
        <dbReference type="PROSITE" id="PS50158"/>
    </source>
</evidence>
<protein>
    <submittedName>
        <fullName evidence="4">Ribonuclease H-like domain-containing protein</fullName>
    </submittedName>
</protein>
<keyword evidence="1" id="KW-0862">Zinc</keyword>
<dbReference type="EMBL" id="BKCJ010225031">
    <property type="protein sequence ID" value="GEY94498.1"/>
    <property type="molecule type" value="Genomic_DNA"/>
</dbReference>
<feature type="domain" description="CCHC-type" evidence="3">
    <location>
        <begin position="186"/>
        <end position="200"/>
    </location>
</feature>
<evidence type="ECO:0000313" key="4">
    <source>
        <dbReference type="EMBL" id="GEY94498.1"/>
    </source>
</evidence>
<evidence type="ECO:0000256" key="1">
    <source>
        <dbReference type="PROSITE-ProRule" id="PRU00047"/>
    </source>
</evidence>
<reference evidence="4" key="1">
    <citation type="journal article" date="2019" name="Sci. Rep.">
        <title>Draft genome of Tanacetum cinerariifolium, the natural source of mosquito coil.</title>
        <authorList>
            <person name="Yamashiro T."/>
            <person name="Shiraishi A."/>
            <person name="Satake H."/>
            <person name="Nakayama K."/>
        </authorList>
    </citation>
    <scope>NUCLEOTIDE SEQUENCE</scope>
</reference>
<accession>A0A699HZ57</accession>
<dbReference type="SUPFAM" id="SSF57756">
    <property type="entry name" value="Retrovirus zinc finger-like domains"/>
    <property type="match status" value="1"/>
</dbReference>
<evidence type="ECO:0000256" key="2">
    <source>
        <dbReference type="SAM" id="Coils"/>
    </source>
</evidence>
<dbReference type="InterPro" id="IPR036875">
    <property type="entry name" value="Znf_CCHC_sf"/>
</dbReference>
<dbReference type="PROSITE" id="PS50158">
    <property type="entry name" value="ZF_CCHC"/>
    <property type="match status" value="1"/>
</dbReference>
<feature type="non-terminal residue" evidence="4">
    <location>
        <position position="551"/>
    </location>
</feature>